<dbReference type="InterPro" id="IPR006571">
    <property type="entry name" value="TLDc_dom"/>
</dbReference>
<evidence type="ECO:0000259" key="1">
    <source>
        <dbReference type="PROSITE" id="PS50097"/>
    </source>
</evidence>
<dbReference type="PROSITE" id="PS51886">
    <property type="entry name" value="TLDC"/>
    <property type="match status" value="1"/>
</dbReference>
<dbReference type="SMART" id="SM00225">
    <property type="entry name" value="BTB"/>
    <property type="match status" value="1"/>
</dbReference>
<reference evidence="3 4" key="1">
    <citation type="submission" date="2018-06" db="EMBL/GenBank/DDBJ databases">
        <title>Comparative genomics reveals the genomic features of Rhizophagus irregularis, R. cerebriforme, R. diaphanum and Gigaspora rosea, and their symbiotic lifestyle signature.</title>
        <authorList>
            <person name="Morin E."/>
            <person name="San Clemente H."/>
            <person name="Chen E.C.H."/>
            <person name="De La Providencia I."/>
            <person name="Hainaut M."/>
            <person name="Kuo A."/>
            <person name="Kohler A."/>
            <person name="Murat C."/>
            <person name="Tang N."/>
            <person name="Roy S."/>
            <person name="Loubradou J."/>
            <person name="Henrissat B."/>
            <person name="Grigoriev I.V."/>
            <person name="Corradi N."/>
            <person name="Roux C."/>
            <person name="Martin F.M."/>
        </authorList>
    </citation>
    <scope>NUCLEOTIDE SEQUENCE [LARGE SCALE GENOMIC DNA]</scope>
    <source>
        <strain evidence="3 4">DAOM 227022</strain>
    </source>
</reference>
<dbReference type="OrthoDB" id="298084at2759"/>
<feature type="domain" description="BTB" evidence="1">
    <location>
        <begin position="23"/>
        <end position="96"/>
    </location>
</feature>
<dbReference type="InterPro" id="IPR000210">
    <property type="entry name" value="BTB/POZ_dom"/>
</dbReference>
<dbReference type="Gene3D" id="3.30.710.10">
    <property type="entry name" value="Potassium Channel Kv1.1, Chain A"/>
    <property type="match status" value="1"/>
</dbReference>
<dbReference type="Pfam" id="PF00651">
    <property type="entry name" value="BTB"/>
    <property type="match status" value="1"/>
</dbReference>
<name>A0A397S5H2_9GLOM</name>
<keyword evidence="4" id="KW-1185">Reference proteome</keyword>
<sequence>MSFECLQEVANDHEELFESGEDYDVIIYAGENETVKEIHAHSLILRTRSQYFRAALSKEWSEKKDGKFIFKKPNISPHLFKIILRFIYCGRINLEKLQAQDVLKLLIAVDEINIQTLTNYIQEYLIKLQDELLQQNPGEILETIYQHETFTDLWNFCLERICAKPDILFKTDNLINLKAPLLELLLRRDDLLLNEIDIWDSLIKWSFAQHPSIQQDIKKWNKEDITIMERTIHRFIPLIRFYHISSEDFLLKIYPFKVLLPKDLMDNIFKIHMTPDKKPNLDMQPPRQPKCDSTLIKAEHFAIISSWIEKKNNFHYNARNIPYSFNLLYRASRDGNTGAEFHARCDNKGATVVVVKIENSKQIVGGYNPLFWDSSTYWKSTNDSFIFSFANRDDLQTTKVGYSNGNEYSVRGYPNYGPIFGYGSDLYSDSCWHGGGDGYCSSYPKVDIPENFNADDYEVFQVIKR</sequence>
<protein>
    <recommendedName>
        <fullName evidence="5">BTB/POZ domain-containing protein</fullName>
    </recommendedName>
</protein>
<dbReference type="SUPFAM" id="SSF54695">
    <property type="entry name" value="POZ domain"/>
    <property type="match status" value="1"/>
</dbReference>
<dbReference type="PANTHER" id="PTHR24410:SF23">
    <property type="entry name" value="BTB DOMAIN-CONTAINING PROTEIN-RELATED"/>
    <property type="match status" value="1"/>
</dbReference>
<dbReference type="InterPro" id="IPR011333">
    <property type="entry name" value="SKP1/BTB/POZ_sf"/>
</dbReference>
<evidence type="ECO:0008006" key="5">
    <source>
        <dbReference type="Google" id="ProtNLM"/>
    </source>
</evidence>
<feature type="domain" description="TLDc" evidence="2">
    <location>
        <begin position="294"/>
        <end position="463"/>
    </location>
</feature>
<dbReference type="Proteomes" id="UP000265703">
    <property type="component" value="Unassembled WGS sequence"/>
</dbReference>
<dbReference type="EMBL" id="QKYT01000765">
    <property type="protein sequence ID" value="RIA81643.1"/>
    <property type="molecule type" value="Genomic_DNA"/>
</dbReference>
<dbReference type="SMART" id="SM00584">
    <property type="entry name" value="TLDc"/>
    <property type="match status" value="1"/>
</dbReference>
<proteinExistence type="predicted"/>
<dbReference type="InterPro" id="IPR051481">
    <property type="entry name" value="BTB-POZ/Galectin-3-binding"/>
</dbReference>
<gene>
    <name evidence="3" type="ORF">C1645_881501</name>
</gene>
<comment type="caution">
    <text evidence="3">The sequence shown here is derived from an EMBL/GenBank/DDBJ whole genome shotgun (WGS) entry which is preliminary data.</text>
</comment>
<evidence type="ECO:0000313" key="3">
    <source>
        <dbReference type="EMBL" id="RIA81643.1"/>
    </source>
</evidence>
<dbReference type="AlphaFoldDB" id="A0A397S5H2"/>
<organism evidence="3 4">
    <name type="scientific">Glomus cerebriforme</name>
    <dbReference type="NCBI Taxonomy" id="658196"/>
    <lineage>
        <taxon>Eukaryota</taxon>
        <taxon>Fungi</taxon>
        <taxon>Fungi incertae sedis</taxon>
        <taxon>Mucoromycota</taxon>
        <taxon>Glomeromycotina</taxon>
        <taxon>Glomeromycetes</taxon>
        <taxon>Glomerales</taxon>
        <taxon>Glomeraceae</taxon>
        <taxon>Glomus</taxon>
    </lineage>
</organism>
<evidence type="ECO:0000259" key="2">
    <source>
        <dbReference type="PROSITE" id="PS51886"/>
    </source>
</evidence>
<dbReference type="Pfam" id="PF07534">
    <property type="entry name" value="TLD"/>
    <property type="match status" value="1"/>
</dbReference>
<dbReference type="PANTHER" id="PTHR24410">
    <property type="entry name" value="HL07962P-RELATED"/>
    <property type="match status" value="1"/>
</dbReference>
<accession>A0A397S5H2</accession>
<dbReference type="CDD" id="cd18186">
    <property type="entry name" value="BTB_POZ_ZBTB_KLHL-like"/>
    <property type="match status" value="1"/>
</dbReference>
<evidence type="ECO:0000313" key="4">
    <source>
        <dbReference type="Proteomes" id="UP000265703"/>
    </source>
</evidence>
<dbReference type="PROSITE" id="PS50097">
    <property type="entry name" value="BTB"/>
    <property type="match status" value="1"/>
</dbReference>